<feature type="region of interest" description="Disordered" evidence="1">
    <location>
        <begin position="1"/>
        <end position="23"/>
    </location>
</feature>
<sequence>MASPEDALRVKPPANLNDAYDGMELNSIDTSTRRGAFISKNQSTESLLGQPQPGPTELVHPGNASPCPKPRPQSRSFMPLLLVAGYAALSIFAWTTTCIMTFRPLWAQIPSNKYTVGFTADVEDSINKNSDWYQGIEVLQSVLTVLTLPLTTTVPSAAAIIYVQRRSQKLKLRQVIALGDQGWSDAVAVLKAPWEKCNTVFLILAVLVYVIGGVLAPLQEYLLSAEATKVSYSIARDVLVTDIPGQFRLKQKENNVLALITRGMLETVSSSQPQAMLWQGDGFNYTCSDASESEKMGGGRTSTKSCRTAPTLGDIPGLLDPFLAQFPAGYSTALIRQFIPRISSVVNVLIMPTESFPTSYNSSQGSF</sequence>
<protein>
    <submittedName>
        <fullName evidence="3">Uncharacterized protein</fullName>
    </submittedName>
</protein>
<feature type="region of interest" description="Disordered" evidence="1">
    <location>
        <begin position="42"/>
        <end position="71"/>
    </location>
</feature>
<name>A0ABQ9PCE4_9PEZI</name>
<accession>A0ABQ9PCE4</accession>
<evidence type="ECO:0000256" key="2">
    <source>
        <dbReference type="SAM" id="Phobius"/>
    </source>
</evidence>
<gene>
    <name evidence="3" type="ORF">CLIM01_12897</name>
</gene>
<keyword evidence="2" id="KW-1133">Transmembrane helix</keyword>
<dbReference type="EMBL" id="JARUPT010000615">
    <property type="protein sequence ID" value="KAK0369752.1"/>
    <property type="molecule type" value="Genomic_DNA"/>
</dbReference>
<evidence type="ECO:0000313" key="4">
    <source>
        <dbReference type="Proteomes" id="UP001169217"/>
    </source>
</evidence>
<dbReference type="Proteomes" id="UP001169217">
    <property type="component" value="Unassembled WGS sequence"/>
</dbReference>
<evidence type="ECO:0000313" key="3">
    <source>
        <dbReference type="EMBL" id="KAK0369752.1"/>
    </source>
</evidence>
<reference evidence="3" key="1">
    <citation type="submission" date="2023-04" db="EMBL/GenBank/DDBJ databases">
        <title>Colletotrichum limetticola genome sequence.</title>
        <authorList>
            <person name="Baroncelli R."/>
        </authorList>
    </citation>
    <scope>NUCLEOTIDE SEQUENCE</scope>
    <source>
        <strain evidence="3">KLA-Anderson</strain>
    </source>
</reference>
<evidence type="ECO:0000256" key="1">
    <source>
        <dbReference type="SAM" id="MobiDB-lite"/>
    </source>
</evidence>
<keyword evidence="2" id="KW-0472">Membrane</keyword>
<proteinExistence type="predicted"/>
<feature type="transmembrane region" description="Helical" evidence="2">
    <location>
        <begin position="80"/>
        <end position="102"/>
    </location>
</feature>
<organism evidence="3 4">
    <name type="scientific">Colletotrichum limetticola</name>
    <dbReference type="NCBI Taxonomy" id="1209924"/>
    <lineage>
        <taxon>Eukaryota</taxon>
        <taxon>Fungi</taxon>
        <taxon>Dikarya</taxon>
        <taxon>Ascomycota</taxon>
        <taxon>Pezizomycotina</taxon>
        <taxon>Sordariomycetes</taxon>
        <taxon>Hypocreomycetidae</taxon>
        <taxon>Glomerellales</taxon>
        <taxon>Glomerellaceae</taxon>
        <taxon>Colletotrichum</taxon>
        <taxon>Colletotrichum acutatum species complex</taxon>
    </lineage>
</organism>
<keyword evidence="2" id="KW-0812">Transmembrane</keyword>
<comment type="caution">
    <text evidence="3">The sequence shown here is derived from an EMBL/GenBank/DDBJ whole genome shotgun (WGS) entry which is preliminary data.</text>
</comment>
<feature type="transmembrane region" description="Helical" evidence="2">
    <location>
        <begin position="200"/>
        <end position="218"/>
    </location>
</feature>
<keyword evidence="4" id="KW-1185">Reference proteome</keyword>
<feature type="transmembrane region" description="Helical" evidence="2">
    <location>
        <begin position="138"/>
        <end position="163"/>
    </location>
</feature>